<dbReference type="InterPro" id="IPR050888">
    <property type="entry name" value="ZnF_C2H2-type_TF"/>
</dbReference>
<evidence type="ECO:0000256" key="1">
    <source>
        <dbReference type="ARBA" id="ARBA00004123"/>
    </source>
</evidence>
<dbReference type="EMBL" id="JAAQPE010000426">
    <property type="protein sequence ID" value="KAF5663787.1"/>
    <property type="molecule type" value="Genomic_DNA"/>
</dbReference>
<evidence type="ECO:0000256" key="4">
    <source>
        <dbReference type="ARBA" id="ARBA00022771"/>
    </source>
</evidence>
<feature type="domain" description="C2H2-type" evidence="9">
    <location>
        <begin position="229"/>
        <end position="257"/>
    </location>
</feature>
<feature type="compositionally biased region" description="Polar residues" evidence="8">
    <location>
        <begin position="198"/>
        <end position="213"/>
    </location>
</feature>
<keyword evidence="11" id="KW-1185">Reference proteome</keyword>
<feature type="domain" description="C2H2-type" evidence="9">
    <location>
        <begin position="59"/>
        <end position="87"/>
    </location>
</feature>
<feature type="region of interest" description="Disordered" evidence="8">
    <location>
        <begin position="75"/>
        <end position="103"/>
    </location>
</feature>
<feature type="domain" description="C2H2-type" evidence="9">
    <location>
        <begin position="127"/>
        <end position="155"/>
    </location>
</feature>
<dbReference type="AlphaFoldDB" id="A0A8H5T7V8"/>
<dbReference type="GO" id="GO:0008270">
    <property type="term" value="F:zinc ion binding"/>
    <property type="evidence" value="ECO:0007669"/>
    <property type="project" value="UniProtKB-KW"/>
</dbReference>
<protein>
    <submittedName>
        <fullName evidence="10">Zinc finger C2H2</fullName>
    </submittedName>
</protein>
<feature type="domain" description="C2H2-type" evidence="9">
    <location>
        <begin position="392"/>
        <end position="421"/>
    </location>
</feature>
<dbReference type="SMART" id="SM00355">
    <property type="entry name" value="ZnF_C2H2"/>
    <property type="match status" value="14"/>
</dbReference>
<accession>A0A8H5T7V8</accession>
<organism evidence="10 11">
    <name type="scientific">Fusarium circinatum</name>
    <name type="common">Pitch canker fungus</name>
    <name type="synonym">Gibberella circinata</name>
    <dbReference type="NCBI Taxonomy" id="48490"/>
    <lineage>
        <taxon>Eukaryota</taxon>
        <taxon>Fungi</taxon>
        <taxon>Dikarya</taxon>
        <taxon>Ascomycota</taxon>
        <taxon>Pezizomycotina</taxon>
        <taxon>Sordariomycetes</taxon>
        <taxon>Hypocreomycetidae</taxon>
        <taxon>Hypocreales</taxon>
        <taxon>Nectriaceae</taxon>
        <taxon>Fusarium</taxon>
        <taxon>Fusarium fujikuroi species complex</taxon>
    </lineage>
</organism>
<feature type="domain" description="C2H2-type" evidence="9">
    <location>
        <begin position="438"/>
        <end position="467"/>
    </location>
</feature>
<dbReference type="PANTHER" id="PTHR24406">
    <property type="entry name" value="TRANSCRIPTIONAL REPRESSOR CTCFL-RELATED"/>
    <property type="match status" value="1"/>
</dbReference>
<dbReference type="Pfam" id="PF00096">
    <property type="entry name" value="zf-C2H2"/>
    <property type="match status" value="2"/>
</dbReference>
<proteinExistence type="predicted"/>
<evidence type="ECO:0000313" key="10">
    <source>
        <dbReference type="EMBL" id="KAF5663787.1"/>
    </source>
</evidence>
<dbReference type="InterPro" id="IPR036236">
    <property type="entry name" value="Znf_C2H2_sf"/>
</dbReference>
<evidence type="ECO:0000256" key="8">
    <source>
        <dbReference type="SAM" id="MobiDB-lite"/>
    </source>
</evidence>
<evidence type="ECO:0000256" key="2">
    <source>
        <dbReference type="ARBA" id="ARBA00022723"/>
    </source>
</evidence>
<feature type="compositionally biased region" description="Basic and acidic residues" evidence="8">
    <location>
        <begin position="214"/>
        <end position="223"/>
    </location>
</feature>
<reference evidence="11" key="1">
    <citation type="journal article" date="2020" name="BMC Genomics">
        <title>Correction to: Identification and distribution of gene clusters required for synthesis of sphingolipid metabolism inhibitors in diverse species of the filamentous fungus Fusarium.</title>
        <authorList>
            <person name="Kim H.S."/>
            <person name="Lohmar J.M."/>
            <person name="Busman M."/>
            <person name="Brown D.W."/>
            <person name="Naumann T.A."/>
            <person name="Divon H.H."/>
            <person name="Lysoe E."/>
            <person name="Uhlig S."/>
            <person name="Proctor R.H."/>
        </authorList>
    </citation>
    <scope>NUCLEOTIDE SEQUENCE [LARGE SCALE GENOMIC DNA]</scope>
    <source>
        <strain evidence="11">NRRL 25331</strain>
    </source>
</reference>
<dbReference type="PROSITE" id="PS50157">
    <property type="entry name" value="ZINC_FINGER_C2H2_2"/>
    <property type="match status" value="11"/>
</dbReference>
<dbReference type="GO" id="GO:0005634">
    <property type="term" value="C:nucleus"/>
    <property type="evidence" value="ECO:0007669"/>
    <property type="project" value="UniProtKB-SubCell"/>
</dbReference>
<feature type="domain" description="C2H2-type" evidence="9">
    <location>
        <begin position="481"/>
        <end position="509"/>
    </location>
</feature>
<dbReference type="Gene3D" id="3.30.160.60">
    <property type="entry name" value="Classic Zinc Finger"/>
    <property type="match status" value="6"/>
</dbReference>
<evidence type="ECO:0000256" key="7">
    <source>
        <dbReference type="PROSITE-ProRule" id="PRU00042"/>
    </source>
</evidence>
<feature type="domain" description="C2H2-type" evidence="9">
    <location>
        <begin position="300"/>
        <end position="324"/>
    </location>
</feature>
<dbReference type="Proteomes" id="UP000572754">
    <property type="component" value="Unassembled WGS sequence"/>
</dbReference>
<comment type="subcellular location">
    <subcellularLocation>
        <location evidence="1">Nucleus</location>
    </subcellularLocation>
</comment>
<comment type="caution">
    <text evidence="10">The sequence shown here is derived from an EMBL/GenBank/DDBJ whole genome shotgun (WGS) entry which is preliminary data.</text>
</comment>
<feature type="region of interest" description="Disordered" evidence="8">
    <location>
        <begin position="187"/>
        <end position="223"/>
    </location>
</feature>
<feature type="domain" description="C2H2-type" evidence="9">
    <location>
        <begin position="533"/>
        <end position="560"/>
    </location>
</feature>
<feature type="domain" description="C2H2-type" evidence="9">
    <location>
        <begin position="714"/>
        <end position="746"/>
    </location>
</feature>
<reference evidence="10 11" key="2">
    <citation type="submission" date="2020-05" db="EMBL/GenBank/DDBJ databases">
        <title>Identification and distribution of gene clusters putatively required for synthesis of sphingolipid metabolism inhibitors in phylogenetically diverse species of the filamentous fungus Fusarium.</title>
        <authorList>
            <person name="Kim H.-S."/>
            <person name="Busman M."/>
            <person name="Brown D.W."/>
            <person name="Divon H."/>
            <person name="Uhlig S."/>
            <person name="Proctor R.H."/>
        </authorList>
    </citation>
    <scope>NUCLEOTIDE SEQUENCE [LARGE SCALE GENOMIC DNA]</scope>
    <source>
        <strain evidence="10 11">NRRL 25331</strain>
    </source>
</reference>
<keyword evidence="6" id="KW-0539">Nucleus</keyword>
<dbReference type="PROSITE" id="PS00028">
    <property type="entry name" value="ZINC_FINGER_C2H2_1"/>
    <property type="match status" value="11"/>
</dbReference>
<keyword evidence="5" id="KW-0862">Zinc</keyword>
<evidence type="ECO:0000313" key="11">
    <source>
        <dbReference type="Proteomes" id="UP000572754"/>
    </source>
</evidence>
<dbReference type="InterPro" id="IPR013087">
    <property type="entry name" value="Znf_C2H2_type"/>
</dbReference>
<keyword evidence="2" id="KW-0479">Metal-binding</keyword>
<keyword evidence="4 7" id="KW-0863">Zinc-finger</keyword>
<evidence type="ECO:0000259" key="9">
    <source>
        <dbReference type="PROSITE" id="PS50157"/>
    </source>
</evidence>
<evidence type="ECO:0000256" key="6">
    <source>
        <dbReference type="ARBA" id="ARBA00023242"/>
    </source>
</evidence>
<evidence type="ECO:0000256" key="3">
    <source>
        <dbReference type="ARBA" id="ARBA00022737"/>
    </source>
</evidence>
<feature type="region of interest" description="Disordered" evidence="8">
    <location>
        <begin position="248"/>
        <end position="285"/>
    </location>
</feature>
<feature type="domain" description="C2H2-type" evidence="9">
    <location>
        <begin position="345"/>
        <end position="369"/>
    </location>
</feature>
<evidence type="ECO:0000256" key="5">
    <source>
        <dbReference type="ARBA" id="ARBA00022833"/>
    </source>
</evidence>
<feature type="compositionally biased region" description="Basic and acidic residues" evidence="8">
    <location>
        <begin position="75"/>
        <end position="84"/>
    </location>
</feature>
<name>A0A8H5T7V8_FUSCI</name>
<sequence>MSDNNLELAGLKIVKCYICSHSNAYRDEAALREHQRDHHRFRYRGRAGSKQGEEVIKPFKCELCSQSFKLEHSLRQHHETKHASESTQGAEPSPPSPNPAIDDSEFLSQLSSLKQDIKNWESKTNLFRCLFCNKPFIDQRALDLHTKHRHGIEPQEICNQEGRKLESFKCKFCNKSFAYQFSLSDHRRDKHASENIDESVQNATINGSSQPTEDSPKRRDEHPLAAKVHKCMPCNKVFGSRAALAQHEEVKHPMQSTDHAEINGGNKGAAAEQESVEDPIKKPGKKSTERLVADLPPPTFKCSDCEEAFYFDAALREHQDLFAHGPFAIREKKPETVTGPPTSRFKCENCDEAFHSGAMLREHEKKVRHGLSTEPKEEPVEKPVAGPPPPKFKCQVCGEAFYFAVMLTEHEKKLGHVSPVTSKKPVETRASGPPPPTMKCEDCNEAFYYQAMLVEHHKKVGHGRWKGTRKKVGEPVPPPQHKCEECNEAFYYIGKLYDHQERLGHGKRAAEKSKSVEKPTAEDKAVKASVSVYKCTDCGRLYRDSDRFLDHMDHNHGRHPKPPQRCLTKVAPEEADAPVKKVTAGFRCKPCNEPFRNQHLLVVHWETRHKDAWFALFDQDNISDESLSYSDFQNFDNYDEDDMLGDFREINSWSSDKNKIHCMTCWKKSRSSSQMAEHVEMRECHSYIGPRSIKWAINTSDQSVVSRCYFDDKFQCPGCDASFDSLSSLLRHAKGNKCSADVSQGPLKAFMTEVRWRR</sequence>
<dbReference type="SUPFAM" id="SSF57667">
    <property type="entry name" value="beta-beta-alpha zinc fingers"/>
    <property type="match status" value="2"/>
</dbReference>
<feature type="domain" description="C2H2-type" evidence="9">
    <location>
        <begin position="168"/>
        <end position="196"/>
    </location>
</feature>
<keyword evidence="3" id="KW-0677">Repeat</keyword>
<gene>
    <name evidence="10" type="ORF">FCIRC_11076</name>
</gene>